<reference evidence="11" key="1">
    <citation type="journal article" date="2023" name="GigaByte">
        <title>Genome assembly of the bearded iris, Iris pallida Lam.</title>
        <authorList>
            <person name="Bruccoleri R.E."/>
            <person name="Oakeley E.J."/>
            <person name="Faust A.M.E."/>
            <person name="Altorfer M."/>
            <person name="Dessus-Babus S."/>
            <person name="Burckhardt D."/>
            <person name="Oertli M."/>
            <person name="Naumann U."/>
            <person name="Petersen F."/>
            <person name="Wong J."/>
        </authorList>
    </citation>
    <scope>NUCLEOTIDE SEQUENCE</scope>
    <source>
        <strain evidence="11">GSM-AAB239-AS_SAM_17_03QT</strain>
    </source>
</reference>
<evidence type="ECO:0000256" key="1">
    <source>
        <dbReference type="ARBA" id="ARBA00001933"/>
    </source>
</evidence>
<protein>
    <recommendedName>
        <fullName evidence="3">tryptophan synthase</fullName>
        <ecNumber evidence="3">4.2.1.20</ecNumber>
    </recommendedName>
</protein>
<evidence type="ECO:0000256" key="2">
    <source>
        <dbReference type="ARBA" id="ARBA00004733"/>
    </source>
</evidence>
<evidence type="ECO:0000256" key="8">
    <source>
        <dbReference type="ARBA" id="ARBA00023239"/>
    </source>
</evidence>
<feature type="domain" description="Tryptophan synthase beta chain-like PALP" evidence="10">
    <location>
        <begin position="99"/>
        <end position="309"/>
    </location>
</feature>
<dbReference type="GO" id="GO:0004834">
    <property type="term" value="F:tryptophan synthase activity"/>
    <property type="evidence" value="ECO:0007669"/>
    <property type="project" value="UniProtKB-EC"/>
</dbReference>
<keyword evidence="4" id="KW-0028">Amino-acid biosynthesis</keyword>
<evidence type="ECO:0000256" key="5">
    <source>
        <dbReference type="ARBA" id="ARBA00022822"/>
    </source>
</evidence>
<gene>
    <name evidence="11" type="ORF">M6B38_179450</name>
</gene>
<name>A0AAX6EMG6_IRIPA</name>
<dbReference type="Proteomes" id="UP001140949">
    <property type="component" value="Unassembled WGS sequence"/>
</dbReference>
<dbReference type="PANTHER" id="PTHR48077">
    <property type="entry name" value="TRYPTOPHAN SYNTHASE-RELATED"/>
    <property type="match status" value="1"/>
</dbReference>
<keyword evidence="6" id="KW-0663">Pyridoxal phosphate</keyword>
<evidence type="ECO:0000256" key="7">
    <source>
        <dbReference type="ARBA" id="ARBA00023141"/>
    </source>
</evidence>
<keyword evidence="5" id="KW-0822">Tryptophan biosynthesis</keyword>
<dbReference type="InterPro" id="IPR036052">
    <property type="entry name" value="TrpB-like_PALP_sf"/>
</dbReference>
<dbReference type="EC" id="4.2.1.20" evidence="3"/>
<sequence>MAISCSFLAIQMPPPVRPFPLPPSLPKLPLSLPLPCEKLTSRKEEVLTRQFGHFGGMFVPETLVHDLGRLESAFQLIYPQETFQRELKSILRDYVGRESPLYFAERLTDHYKHSSCGSDGPQIFLKREDLNHIGAHTINNAVAQDLLVARLEKRRIVADTGSGQHGLLVAAVCAKLGLQCVVYMGTKDMEKHGDEVLTMHRMGAEVRAVHSDDALSTDAASEAMCDAVTNLELTYHIVGSAVGPYPYPTMVREFQFVIGRERRRQTMEKWGGKPDVLVACVSRDSNTIGLFHEFFGDADVRMVGIEATGRGLDSGRHAASLAKGEVGVYRGAVSHVL</sequence>
<evidence type="ECO:0000313" key="12">
    <source>
        <dbReference type="Proteomes" id="UP001140949"/>
    </source>
</evidence>
<organism evidence="11 12">
    <name type="scientific">Iris pallida</name>
    <name type="common">Sweet iris</name>
    <dbReference type="NCBI Taxonomy" id="29817"/>
    <lineage>
        <taxon>Eukaryota</taxon>
        <taxon>Viridiplantae</taxon>
        <taxon>Streptophyta</taxon>
        <taxon>Embryophyta</taxon>
        <taxon>Tracheophyta</taxon>
        <taxon>Spermatophyta</taxon>
        <taxon>Magnoliopsida</taxon>
        <taxon>Liliopsida</taxon>
        <taxon>Asparagales</taxon>
        <taxon>Iridaceae</taxon>
        <taxon>Iridoideae</taxon>
        <taxon>Irideae</taxon>
        <taxon>Iris</taxon>
    </lineage>
</organism>
<dbReference type="PIRSF" id="PIRSF001413">
    <property type="entry name" value="Trp_syn_beta"/>
    <property type="match status" value="1"/>
</dbReference>
<dbReference type="Gene3D" id="3.40.50.1100">
    <property type="match status" value="2"/>
</dbReference>
<keyword evidence="8" id="KW-0456">Lyase</keyword>
<dbReference type="Pfam" id="PF00291">
    <property type="entry name" value="PALP"/>
    <property type="match status" value="1"/>
</dbReference>
<evidence type="ECO:0000256" key="6">
    <source>
        <dbReference type="ARBA" id="ARBA00022898"/>
    </source>
</evidence>
<evidence type="ECO:0000256" key="4">
    <source>
        <dbReference type="ARBA" id="ARBA00022605"/>
    </source>
</evidence>
<keyword evidence="7" id="KW-0057">Aromatic amino acid biosynthesis</keyword>
<comment type="caution">
    <text evidence="11">The sequence shown here is derived from an EMBL/GenBank/DDBJ whole genome shotgun (WGS) entry which is preliminary data.</text>
</comment>
<evidence type="ECO:0000256" key="9">
    <source>
        <dbReference type="ARBA" id="ARBA00049047"/>
    </source>
</evidence>
<evidence type="ECO:0000259" key="10">
    <source>
        <dbReference type="Pfam" id="PF00291"/>
    </source>
</evidence>
<evidence type="ECO:0000256" key="3">
    <source>
        <dbReference type="ARBA" id="ARBA00012043"/>
    </source>
</evidence>
<comment type="catalytic activity">
    <reaction evidence="9">
        <text>(1S,2R)-1-C-(indol-3-yl)glycerol 3-phosphate + L-serine = D-glyceraldehyde 3-phosphate + L-tryptophan + H2O</text>
        <dbReference type="Rhea" id="RHEA:10532"/>
        <dbReference type="ChEBI" id="CHEBI:15377"/>
        <dbReference type="ChEBI" id="CHEBI:33384"/>
        <dbReference type="ChEBI" id="CHEBI:57912"/>
        <dbReference type="ChEBI" id="CHEBI:58866"/>
        <dbReference type="ChEBI" id="CHEBI:59776"/>
        <dbReference type="EC" id="4.2.1.20"/>
    </reaction>
</comment>
<keyword evidence="12" id="KW-1185">Reference proteome</keyword>
<dbReference type="InterPro" id="IPR001926">
    <property type="entry name" value="TrpB-like_PALP"/>
</dbReference>
<dbReference type="EMBL" id="JANAVB010035420">
    <property type="protein sequence ID" value="KAJ6805352.1"/>
    <property type="molecule type" value="Genomic_DNA"/>
</dbReference>
<reference evidence="11" key="2">
    <citation type="submission" date="2023-04" db="EMBL/GenBank/DDBJ databases">
        <authorList>
            <person name="Bruccoleri R.E."/>
            <person name="Oakeley E.J."/>
            <person name="Faust A.-M."/>
            <person name="Dessus-Babus S."/>
            <person name="Altorfer M."/>
            <person name="Burckhardt D."/>
            <person name="Oertli M."/>
            <person name="Naumann U."/>
            <person name="Petersen F."/>
            <person name="Wong J."/>
        </authorList>
    </citation>
    <scope>NUCLEOTIDE SEQUENCE</scope>
    <source>
        <strain evidence="11">GSM-AAB239-AS_SAM_17_03QT</strain>
        <tissue evidence="11">Leaf</tissue>
    </source>
</reference>
<accession>A0AAX6EMG6</accession>
<dbReference type="PANTHER" id="PTHR48077:SF4">
    <property type="entry name" value="TRYPTOPHAN SYNTHASE"/>
    <property type="match status" value="1"/>
</dbReference>
<proteinExistence type="predicted"/>
<dbReference type="InterPro" id="IPR023026">
    <property type="entry name" value="Trp_synth_beta/beta-like"/>
</dbReference>
<dbReference type="AlphaFoldDB" id="A0AAX6EMG6"/>
<comment type="pathway">
    <text evidence="2">Amino-acid biosynthesis; L-tryptophan biosynthesis; L-tryptophan from chorismate: step 5/5.</text>
</comment>
<dbReference type="SUPFAM" id="SSF53686">
    <property type="entry name" value="Tryptophan synthase beta subunit-like PLP-dependent enzymes"/>
    <property type="match status" value="1"/>
</dbReference>
<dbReference type="GO" id="GO:0005737">
    <property type="term" value="C:cytoplasm"/>
    <property type="evidence" value="ECO:0007669"/>
    <property type="project" value="TreeGrafter"/>
</dbReference>
<comment type="cofactor">
    <cofactor evidence="1">
        <name>pyridoxal 5'-phosphate</name>
        <dbReference type="ChEBI" id="CHEBI:597326"/>
    </cofactor>
</comment>
<evidence type="ECO:0000313" key="11">
    <source>
        <dbReference type="EMBL" id="KAJ6805352.1"/>
    </source>
</evidence>